<dbReference type="PRINTS" id="PR00418">
    <property type="entry name" value="TPI2FAMILY"/>
</dbReference>
<keyword evidence="10 13" id="KW-0413">Isomerase</keyword>
<dbReference type="Gene3D" id="3.30.565.10">
    <property type="entry name" value="Histidine kinase-like ATPase, C-terminal domain"/>
    <property type="match status" value="1"/>
</dbReference>
<dbReference type="FunFam" id="3.30.565.10:FF:000063">
    <property type="entry name" value="DNA topoisomerase (ATP-hydrolyzing)"/>
    <property type="match status" value="1"/>
</dbReference>
<dbReference type="Pfam" id="PF02518">
    <property type="entry name" value="HATPase_c"/>
    <property type="match status" value="1"/>
</dbReference>
<dbReference type="EC" id="5.6.2.2" evidence="3"/>
<dbReference type="InterPro" id="IPR001241">
    <property type="entry name" value="Topo_IIA"/>
</dbReference>
<keyword evidence="14" id="KW-1185">Reference proteome</keyword>
<evidence type="ECO:0000256" key="3">
    <source>
        <dbReference type="ARBA" id="ARBA00012895"/>
    </source>
</evidence>
<dbReference type="InterPro" id="IPR006171">
    <property type="entry name" value="TOPRIM_dom"/>
</dbReference>
<dbReference type="GO" id="GO:0003677">
    <property type="term" value="F:DNA binding"/>
    <property type="evidence" value="ECO:0007669"/>
    <property type="project" value="UniProtKB-KW"/>
</dbReference>
<evidence type="ECO:0000313" key="13">
    <source>
        <dbReference type="EMBL" id="AZS29485.1"/>
    </source>
</evidence>
<feature type="domain" description="Toprim" evidence="12">
    <location>
        <begin position="403"/>
        <end position="509"/>
    </location>
</feature>
<dbReference type="PROSITE" id="PS00177">
    <property type="entry name" value="TOPOISOMERASE_II"/>
    <property type="match status" value="1"/>
</dbReference>
<evidence type="ECO:0000256" key="10">
    <source>
        <dbReference type="ARBA" id="ARBA00023235"/>
    </source>
</evidence>
<sequence length="610" mass="69364">MVENYSEDSIRTLDWREHIRLRPGMYIGKLGDGAAMDDGIYILVKEVVDNSIDEFAMGAGNEIIINVEERTVSVRDFGRGIPLGKLIDVASKMNTGAKYDSEAFKKSVGLNGVGIKAVNALSESFIIQSFRDGETKRVRFNKALIEEDQAIAPTTEPNGTLVTFVADKELFGNYHYIMDYLEAMFKNYVFLNSGLTINFNGQKLHSKRGLYDLLAENMSGEGLYPIIHLKGNDIEMAMTHGRQYGEEYYSFVNGQHTTQGGTHLVAFREAVVKTIRDFYKKDFDLADIRTSIIAAISIKVQEPMFESQTKTKLGSKDIAPDGPSVRNFIFDFVTKELDNYLHRNPDTAELLLRKIVETEKERKAMSGIQKIARERAKQVSLHNRKLRDCRVHFNSNHERKTESSIFITEGDSASGSITKSRDVNTQAVFSLRGKPLNSYGLTKKIVYENEEFNLLQAALNIENGIEELRYNNIIIATDADVDGMHIRLLLLTFFLQFFPDVVRSGHLYILQTPLFRVRNKKETRYCYSDAEREKAIKQLGPKPEITRFKGLGEISPDEFGGFIGKDIRLEPVRMTKQDPIGTILSYYMGKNTNERQDFIIDNLYVEKDEI</sequence>
<evidence type="ECO:0000256" key="6">
    <source>
        <dbReference type="ARBA" id="ARBA00022840"/>
    </source>
</evidence>
<keyword evidence="5" id="KW-0547">Nucleotide-binding</keyword>
<dbReference type="RefSeq" id="WP_106480214.1">
    <property type="nucleotide sequence ID" value="NZ_CP032819.1"/>
</dbReference>
<organism evidence="13 14">
    <name type="scientific">Butyricimonas faecalis</name>
    <dbReference type="NCBI Taxonomy" id="2093856"/>
    <lineage>
        <taxon>Bacteria</taxon>
        <taxon>Pseudomonadati</taxon>
        <taxon>Bacteroidota</taxon>
        <taxon>Bacteroidia</taxon>
        <taxon>Bacteroidales</taxon>
        <taxon>Odoribacteraceae</taxon>
        <taxon>Butyricimonas</taxon>
    </lineage>
</organism>
<dbReference type="Gene3D" id="3.40.50.670">
    <property type="match status" value="1"/>
</dbReference>
<evidence type="ECO:0000256" key="7">
    <source>
        <dbReference type="ARBA" id="ARBA00022842"/>
    </source>
</evidence>
<dbReference type="InterPro" id="IPR018522">
    <property type="entry name" value="TopoIIA_CS"/>
</dbReference>
<evidence type="ECO:0000256" key="2">
    <source>
        <dbReference type="ARBA" id="ARBA00001946"/>
    </source>
</evidence>
<evidence type="ECO:0000313" key="14">
    <source>
        <dbReference type="Proteomes" id="UP000270673"/>
    </source>
</evidence>
<dbReference type="InterPro" id="IPR013506">
    <property type="entry name" value="Topo_IIA_bsu_dom2"/>
</dbReference>
<reference evidence="13 14" key="1">
    <citation type="submission" date="2018-10" db="EMBL/GenBank/DDBJ databases">
        <title>Butyricimonas faecalis sp. nov., isolated from human faeces and emended description of the genus Butyricimonas.</title>
        <authorList>
            <person name="Le Roy T."/>
            <person name="Van der Smissen P."/>
            <person name="Paquot A."/>
            <person name="Delzenne N."/>
            <person name="Muccioli G."/>
            <person name="Collet J.-F."/>
            <person name="Cani P.D."/>
        </authorList>
    </citation>
    <scope>NUCLEOTIDE SEQUENCE [LARGE SCALE GENOMIC DNA]</scope>
    <source>
        <strain evidence="13 14">H184</strain>
    </source>
</reference>
<dbReference type="OrthoDB" id="9802808at2"/>
<dbReference type="Proteomes" id="UP000270673">
    <property type="component" value="Chromosome"/>
</dbReference>
<dbReference type="SUPFAM" id="SSF55874">
    <property type="entry name" value="ATPase domain of HSP90 chaperone/DNA topoisomerase II/histidine kinase"/>
    <property type="match status" value="1"/>
</dbReference>
<proteinExistence type="predicted"/>
<name>A0A3S9VSG5_9BACT</name>
<comment type="cofactor">
    <cofactor evidence="2">
        <name>Mg(2+)</name>
        <dbReference type="ChEBI" id="CHEBI:18420"/>
    </cofactor>
</comment>
<comment type="subunit">
    <text evidence="11">Heterotetramer composed of ParC and ParE.</text>
</comment>
<accession>A0A3S9VSG5</accession>
<dbReference type="PANTHER" id="PTHR45866">
    <property type="entry name" value="DNA GYRASE/TOPOISOMERASE SUBUNIT B"/>
    <property type="match status" value="1"/>
</dbReference>
<dbReference type="SMART" id="SM00387">
    <property type="entry name" value="HATPase_c"/>
    <property type="match status" value="1"/>
</dbReference>
<dbReference type="GO" id="GO:0006265">
    <property type="term" value="P:DNA topological change"/>
    <property type="evidence" value="ECO:0007669"/>
    <property type="project" value="InterPro"/>
</dbReference>
<dbReference type="PANTHER" id="PTHR45866:SF2">
    <property type="entry name" value="DNA TOPOISOMERASE (ATP-HYDROLYZING)"/>
    <property type="match status" value="1"/>
</dbReference>
<dbReference type="SUPFAM" id="SSF54211">
    <property type="entry name" value="Ribosomal protein S5 domain 2-like"/>
    <property type="match status" value="1"/>
</dbReference>
<dbReference type="KEGG" id="buy:D8S85_07845"/>
<dbReference type="PRINTS" id="PR01159">
    <property type="entry name" value="DNAGYRASEB"/>
</dbReference>
<protein>
    <recommendedName>
        <fullName evidence="3">DNA topoisomerase (ATP-hydrolyzing)</fullName>
        <ecNumber evidence="3">5.6.2.2</ecNumber>
    </recommendedName>
</protein>
<dbReference type="Pfam" id="PF00204">
    <property type="entry name" value="DNA_gyraseB"/>
    <property type="match status" value="1"/>
</dbReference>
<dbReference type="EMBL" id="CP032819">
    <property type="protein sequence ID" value="AZS29485.1"/>
    <property type="molecule type" value="Genomic_DNA"/>
</dbReference>
<keyword evidence="9" id="KW-0238">DNA-binding</keyword>
<dbReference type="Gene3D" id="3.30.230.10">
    <property type="match status" value="1"/>
</dbReference>
<evidence type="ECO:0000256" key="9">
    <source>
        <dbReference type="ARBA" id="ARBA00023125"/>
    </source>
</evidence>
<dbReference type="FunFam" id="3.40.50.670:FF:000006">
    <property type="entry name" value="DNA topoisomerase (ATP-hydrolyzing)"/>
    <property type="match status" value="1"/>
</dbReference>
<dbReference type="InterPro" id="IPR014721">
    <property type="entry name" value="Ribsml_uS5_D2-typ_fold_subgr"/>
</dbReference>
<dbReference type="GO" id="GO:0005524">
    <property type="term" value="F:ATP binding"/>
    <property type="evidence" value="ECO:0007669"/>
    <property type="project" value="UniProtKB-KW"/>
</dbReference>
<dbReference type="GO" id="GO:0046872">
    <property type="term" value="F:metal ion binding"/>
    <property type="evidence" value="ECO:0007669"/>
    <property type="project" value="UniProtKB-KW"/>
</dbReference>
<evidence type="ECO:0000256" key="5">
    <source>
        <dbReference type="ARBA" id="ARBA00022741"/>
    </source>
</evidence>
<dbReference type="AlphaFoldDB" id="A0A3S9VSG5"/>
<dbReference type="InterPro" id="IPR036890">
    <property type="entry name" value="HATPase_C_sf"/>
</dbReference>
<keyword evidence="8" id="KW-0799">Topoisomerase</keyword>
<dbReference type="InterPro" id="IPR000565">
    <property type="entry name" value="Topo_IIA_B"/>
</dbReference>
<keyword evidence="6" id="KW-0067">ATP-binding</keyword>
<keyword evidence="7" id="KW-0460">Magnesium</keyword>
<dbReference type="InterPro" id="IPR013759">
    <property type="entry name" value="Topo_IIA_B_C"/>
</dbReference>
<dbReference type="SUPFAM" id="SSF56719">
    <property type="entry name" value="Type II DNA topoisomerase"/>
    <property type="match status" value="1"/>
</dbReference>
<keyword evidence="4" id="KW-0479">Metal-binding</keyword>
<dbReference type="InterPro" id="IPR020568">
    <property type="entry name" value="Ribosomal_Su5_D2-typ_SF"/>
</dbReference>
<dbReference type="SMART" id="SM00433">
    <property type="entry name" value="TOP2c"/>
    <property type="match status" value="1"/>
</dbReference>
<evidence type="ECO:0000256" key="4">
    <source>
        <dbReference type="ARBA" id="ARBA00022723"/>
    </source>
</evidence>
<evidence type="ECO:0000256" key="8">
    <source>
        <dbReference type="ARBA" id="ARBA00023029"/>
    </source>
</evidence>
<dbReference type="Pfam" id="PF01751">
    <property type="entry name" value="Toprim"/>
    <property type="match status" value="1"/>
</dbReference>
<evidence type="ECO:0000259" key="12">
    <source>
        <dbReference type="PROSITE" id="PS50880"/>
    </source>
</evidence>
<gene>
    <name evidence="13" type="ORF">D8S85_07845</name>
</gene>
<dbReference type="PROSITE" id="PS50880">
    <property type="entry name" value="TOPRIM"/>
    <property type="match status" value="1"/>
</dbReference>
<comment type="catalytic activity">
    <reaction evidence="1">
        <text>ATP-dependent breakage, passage and rejoining of double-stranded DNA.</text>
        <dbReference type="EC" id="5.6.2.2"/>
    </reaction>
</comment>
<evidence type="ECO:0000256" key="1">
    <source>
        <dbReference type="ARBA" id="ARBA00000185"/>
    </source>
</evidence>
<dbReference type="InterPro" id="IPR013760">
    <property type="entry name" value="Topo_IIA-like_dom_sf"/>
</dbReference>
<dbReference type="GO" id="GO:0003918">
    <property type="term" value="F:DNA topoisomerase type II (double strand cut, ATP-hydrolyzing) activity"/>
    <property type="evidence" value="ECO:0007669"/>
    <property type="project" value="UniProtKB-EC"/>
</dbReference>
<dbReference type="InterPro" id="IPR003594">
    <property type="entry name" value="HATPase_dom"/>
</dbReference>
<evidence type="ECO:0000256" key="11">
    <source>
        <dbReference type="ARBA" id="ARBA00063644"/>
    </source>
</evidence>